<accession>A0ABV5IXJ8</accession>
<feature type="domain" description="GH26" evidence="8">
    <location>
        <begin position="136"/>
        <end position="459"/>
    </location>
</feature>
<feature type="signal peptide" evidence="7">
    <location>
        <begin position="1"/>
        <end position="35"/>
    </location>
</feature>
<keyword evidence="2" id="KW-0964">Secreted</keyword>
<organism evidence="9 10">
    <name type="scientific">Nonomuraea spiralis</name>
    <dbReference type="NCBI Taxonomy" id="46182"/>
    <lineage>
        <taxon>Bacteria</taxon>
        <taxon>Bacillati</taxon>
        <taxon>Actinomycetota</taxon>
        <taxon>Actinomycetes</taxon>
        <taxon>Streptosporangiales</taxon>
        <taxon>Streptosporangiaceae</taxon>
        <taxon>Nonomuraea</taxon>
    </lineage>
</organism>
<dbReference type="InterPro" id="IPR022790">
    <property type="entry name" value="GH26_dom"/>
</dbReference>
<dbReference type="InterPro" id="IPR017853">
    <property type="entry name" value="GH"/>
</dbReference>
<sequence>MRQRRLRSSARLRVWALLPGLLLGGLAPLPASAQAARDGIAPTADTYVVAEAPGTVYGTSAKLAASSWSTPWHSLAYLKFAVPAPPAGQNIASARLEMLYQKTDQQAAVTELRSVADNSWTESMTYPARPAPGPVVATATLPAAGATSIGFDVSATVRTAGTYSFAMTNPSAESATVVHSREAGDLGPRLIVSYTRPTLCGASFAAENGETYQQALAREDSLFGGLKAVRVFYGGLPDPWPGKLNAGKRPMVISFKAAPTAIVAGTHDAAMRAWFAAAPRDQDIYWTYYHEPEDNIRNGEFTAAAYRQAWSHLAALADEAANPRLRATLILMGWTVDPASGRDWHDYYPGSTAIDVLAWDVYNYDTTAAKGQYLTPAALLDRTYAVNQAENLPHGVAELGSHIAAGDDGTRRAAWLDQMTAYLSRHATLWALYFDLDWSTGDYRLRDPAGRAAWTSFCT</sequence>
<reference evidence="9 10" key="1">
    <citation type="submission" date="2024-09" db="EMBL/GenBank/DDBJ databases">
        <authorList>
            <person name="Sun Q."/>
            <person name="Mori K."/>
        </authorList>
    </citation>
    <scope>NUCLEOTIDE SEQUENCE [LARGE SCALE GENOMIC DNA]</scope>
    <source>
        <strain evidence="9 10">CCM 3426</strain>
    </source>
</reference>
<evidence type="ECO:0000256" key="5">
    <source>
        <dbReference type="ARBA" id="ARBA00023295"/>
    </source>
</evidence>
<keyword evidence="10" id="KW-1185">Reference proteome</keyword>
<feature type="chain" id="PRO_5046790467" evidence="7">
    <location>
        <begin position="36"/>
        <end position="459"/>
    </location>
</feature>
<name>A0ABV5IXJ8_9ACTN</name>
<dbReference type="Proteomes" id="UP001589647">
    <property type="component" value="Unassembled WGS sequence"/>
</dbReference>
<evidence type="ECO:0000313" key="10">
    <source>
        <dbReference type="Proteomes" id="UP001589647"/>
    </source>
</evidence>
<dbReference type="InterPro" id="IPR055372">
    <property type="entry name" value="CBM96"/>
</dbReference>
<evidence type="ECO:0000313" key="9">
    <source>
        <dbReference type="EMBL" id="MFB9209303.1"/>
    </source>
</evidence>
<comment type="similarity">
    <text evidence="6">Belongs to the glycosyl hydrolase 26 family.</text>
</comment>
<proteinExistence type="inferred from homology"/>
<feature type="active site" description="Proton donor" evidence="6">
    <location>
        <position position="291"/>
    </location>
</feature>
<protein>
    <submittedName>
        <fullName evidence="9">DNRLRE domain-containing protein</fullName>
    </submittedName>
</protein>
<evidence type="ECO:0000256" key="1">
    <source>
        <dbReference type="ARBA" id="ARBA00004613"/>
    </source>
</evidence>
<comment type="subcellular location">
    <subcellularLocation>
        <location evidence="1">Secreted</location>
    </subcellularLocation>
</comment>
<comment type="caution">
    <text evidence="9">The sequence shown here is derived from an EMBL/GenBank/DDBJ whole genome shotgun (WGS) entry which is preliminary data.</text>
</comment>
<dbReference type="PROSITE" id="PS51764">
    <property type="entry name" value="GH26"/>
    <property type="match status" value="1"/>
</dbReference>
<dbReference type="Gene3D" id="3.20.20.80">
    <property type="entry name" value="Glycosidases"/>
    <property type="match status" value="1"/>
</dbReference>
<dbReference type="SUPFAM" id="SSF51445">
    <property type="entry name" value="(Trans)glycosidases"/>
    <property type="match status" value="1"/>
</dbReference>
<evidence type="ECO:0000259" key="8">
    <source>
        <dbReference type="PROSITE" id="PS51764"/>
    </source>
</evidence>
<dbReference type="Pfam" id="PF24517">
    <property type="entry name" value="CBM96"/>
    <property type="match status" value="1"/>
</dbReference>
<evidence type="ECO:0000256" key="3">
    <source>
        <dbReference type="ARBA" id="ARBA00022729"/>
    </source>
</evidence>
<keyword evidence="4 6" id="KW-0378">Hydrolase</keyword>
<dbReference type="RefSeq" id="WP_189650813.1">
    <property type="nucleotide sequence ID" value="NZ_BMRC01000015.1"/>
</dbReference>
<gene>
    <name evidence="9" type="ORF">ACFFV7_49540</name>
</gene>
<evidence type="ECO:0000256" key="7">
    <source>
        <dbReference type="SAM" id="SignalP"/>
    </source>
</evidence>
<dbReference type="EMBL" id="JBHMEI010000100">
    <property type="protein sequence ID" value="MFB9209303.1"/>
    <property type="molecule type" value="Genomic_DNA"/>
</dbReference>
<evidence type="ECO:0000256" key="6">
    <source>
        <dbReference type="PROSITE-ProRule" id="PRU01100"/>
    </source>
</evidence>
<keyword evidence="3 7" id="KW-0732">Signal</keyword>
<evidence type="ECO:0000256" key="4">
    <source>
        <dbReference type="ARBA" id="ARBA00022801"/>
    </source>
</evidence>
<feature type="active site" description="Nucleophile" evidence="6">
    <location>
        <position position="398"/>
    </location>
</feature>
<keyword evidence="5 6" id="KW-0326">Glycosidase</keyword>
<evidence type="ECO:0000256" key="2">
    <source>
        <dbReference type="ARBA" id="ARBA00022525"/>
    </source>
</evidence>
<dbReference type="NCBIfam" id="NF033679">
    <property type="entry name" value="DNRLRE_dom"/>
    <property type="match status" value="1"/>
</dbReference>